<feature type="domain" description="ABC3 transporter permease C-terminal" evidence="8">
    <location>
        <begin position="296"/>
        <end position="416"/>
    </location>
</feature>
<evidence type="ECO:0000256" key="3">
    <source>
        <dbReference type="ARBA" id="ARBA00022475"/>
    </source>
</evidence>
<keyword evidence="4 7" id="KW-0812">Transmembrane</keyword>
<dbReference type="InterPro" id="IPR051447">
    <property type="entry name" value="Lipoprotein-release_system"/>
</dbReference>
<proteinExistence type="inferred from homology"/>
<name>A0ABU4EJY9_9GAMM</name>
<keyword evidence="5 7" id="KW-1133">Transmembrane helix</keyword>
<evidence type="ECO:0000259" key="8">
    <source>
        <dbReference type="Pfam" id="PF02687"/>
    </source>
</evidence>
<feature type="transmembrane region" description="Helical" evidence="7">
    <location>
        <begin position="337"/>
        <end position="366"/>
    </location>
</feature>
<comment type="similarity">
    <text evidence="2">Belongs to the ABC-4 integral membrane protein family. LolC/E subfamily.</text>
</comment>
<evidence type="ECO:0000256" key="2">
    <source>
        <dbReference type="ARBA" id="ARBA00005236"/>
    </source>
</evidence>
<evidence type="ECO:0000256" key="5">
    <source>
        <dbReference type="ARBA" id="ARBA00022989"/>
    </source>
</evidence>
<evidence type="ECO:0000256" key="1">
    <source>
        <dbReference type="ARBA" id="ARBA00004651"/>
    </source>
</evidence>
<dbReference type="RefSeq" id="WP_226061786.1">
    <property type="nucleotide sequence ID" value="NZ_CP104920.1"/>
</dbReference>
<dbReference type="Proteomes" id="UP001187868">
    <property type="component" value="Unassembled WGS sequence"/>
</dbReference>
<evidence type="ECO:0000313" key="10">
    <source>
        <dbReference type="Proteomes" id="UP001187868"/>
    </source>
</evidence>
<sequence>MSFDSADADSTGVPCTVPVSVGWYSRLLLVLAVRDLIHDRKVALCMVFSLVSVIAPLLLLFGLKNGIVGQLRSNLLNDPRNLEIRMIGNGSYTTEWLIALSQRPDVAFSIPLTRALNTQADIVYDSQRFVTGAEMIPTAVGDPLLAGVSVPEDTRQVILSASAAHQLQVQAGDDVMLFISRKRQGDNERGQLRMRVSAVLDHTRFTRPAAFLTLPVLVAMEDFRDGFHAELIEGSEGDPAPARTTFAKARLYARHPDAVAPLAEWFRQQHIETVTQLGQIESVRAIDYVLGMIFGIIAWLSLSGGMASLVGAFLANVDRKRTDMAILRLLGFYSHSVAFYMAFQALILSGVAFFIGCLLYLAASALFNQLLGQHLPGNTFICHLDYAHFLIALTGTLLMGLLVAGMGALRAMNIQPAESLREI</sequence>
<organism evidence="9 10">
    <name type="scientific">Dickeya solani</name>
    <dbReference type="NCBI Taxonomy" id="1089444"/>
    <lineage>
        <taxon>Bacteria</taxon>
        <taxon>Pseudomonadati</taxon>
        <taxon>Pseudomonadota</taxon>
        <taxon>Gammaproteobacteria</taxon>
        <taxon>Enterobacterales</taxon>
        <taxon>Pectobacteriaceae</taxon>
        <taxon>Dickeya</taxon>
    </lineage>
</organism>
<gene>
    <name evidence="9" type="ORF">RUJ08_19820</name>
</gene>
<protein>
    <submittedName>
        <fullName evidence="9">ABC transporter permease</fullName>
    </submittedName>
</protein>
<evidence type="ECO:0000256" key="4">
    <source>
        <dbReference type="ARBA" id="ARBA00022692"/>
    </source>
</evidence>
<dbReference type="InterPro" id="IPR003838">
    <property type="entry name" value="ABC3_permease_C"/>
</dbReference>
<feature type="transmembrane region" description="Helical" evidence="7">
    <location>
        <begin position="288"/>
        <end position="316"/>
    </location>
</feature>
<comment type="subcellular location">
    <subcellularLocation>
        <location evidence="1">Cell membrane</location>
        <topology evidence="1">Multi-pass membrane protein</topology>
    </subcellularLocation>
</comment>
<dbReference type="PANTHER" id="PTHR30489:SF0">
    <property type="entry name" value="LIPOPROTEIN-RELEASING SYSTEM TRANSMEMBRANE PROTEIN LOLE"/>
    <property type="match status" value="1"/>
</dbReference>
<evidence type="ECO:0000256" key="7">
    <source>
        <dbReference type="SAM" id="Phobius"/>
    </source>
</evidence>
<evidence type="ECO:0000313" key="9">
    <source>
        <dbReference type="EMBL" id="MDV7044378.1"/>
    </source>
</evidence>
<dbReference type="Pfam" id="PF02687">
    <property type="entry name" value="FtsX"/>
    <property type="match status" value="1"/>
</dbReference>
<feature type="transmembrane region" description="Helical" evidence="7">
    <location>
        <begin position="386"/>
        <end position="409"/>
    </location>
</feature>
<dbReference type="PANTHER" id="PTHR30489">
    <property type="entry name" value="LIPOPROTEIN-RELEASING SYSTEM TRANSMEMBRANE PROTEIN LOLE"/>
    <property type="match status" value="1"/>
</dbReference>
<evidence type="ECO:0000256" key="6">
    <source>
        <dbReference type="ARBA" id="ARBA00023136"/>
    </source>
</evidence>
<keyword evidence="10" id="KW-1185">Reference proteome</keyword>
<keyword evidence="6 7" id="KW-0472">Membrane</keyword>
<accession>A0ABU4EJY9</accession>
<comment type="caution">
    <text evidence="9">The sequence shown here is derived from an EMBL/GenBank/DDBJ whole genome shotgun (WGS) entry which is preliminary data.</text>
</comment>
<dbReference type="EMBL" id="JAWLLM010000020">
    <property type="protein sequence ID" value="MDV7044378.1"/>
    <property type="molecule type" value="Genomic_DNA"/>
</dbReference>
<feature type="transmembrane region" description="Helical" evidence="7">
    <location>
        <begin position="42"/>
        <end position="63"/>
    </location>
</feature>
<keyword evidence="3" id="KW-1003">Cell membrane</keyword>
<reference evidence="9 10" key="1">
    <citation type="submission" date="2023-10" db="EMBL/GenBank/DDBJ databases">
        <title>Clonality and diversity in the soft rot Dickeya solani phytopathogen.</title>
        <authorList>
            <person name="Pedron J."/>
            <person name="Van Gijisegem F."/>
            <person name="Portier P."/>
            <person name="Taghouti G."/>
        </authorList>
    </citation>
    <scope>NUCLEOTIDE SEQUENCE [LARGE SCALE GENOMIC DNA]</scope>
    <source>
        <strain evidence="9 10">FVG2-MFV017-A9</strain>
    </source>
</reference>